<name>A0ABR6ZL06_9BURK</name>
<gene>
    <name evidence="2" type="ORF">H8L32_03680</name>
</gene>
<feature type="transmembrane region" description="Helical" evidence="1">
    <location>
        <begin position="61"/>
        <end position="91"/>
    </location>
</feature>
<evidence type="ECO:0000256" key="1">
    <source>
        <dbReference type="SAM" id="Phobius"/>
    </source>
</evidence>
<organism evidence="2 3">
    <name type="scientific">Undibacterium hunanense</name>
    <dbReference type="NCBI Taxonomy" id="2762292"/>
    <lineage>
        <taxon>Bacteria</taxon>
        <taxon>Pseudomonadati</taxon>
        <taxon>Pseudomonadota</taxon>
        <taxon>Betaproteobacteria</taxon>
        <taxon>Burkholderiales</taxon>
        <taxon>Oxalobacteraceae</taxon>
        <taxon>Undibacterium</taxon>
    </lineage>
</organism>
<evidence type="ECO:0000313" key="3">
    <source>
        <dbReference type="Proteomes" id="UP000650424"/>
    </source>
</evidence>
<evidence type="ECO:0000313" key="2">
    <source>
        <dbReference type="EMBL" id="MBC3916577.1"/>
    </source>
</evidence>
<keyword evidence="3" id="KW-1185">Reference proteome</keyword>
<dbReference type="EMBL" id="JACOGF010000002">
    <property type="protein sequence ID" value="MBC3916577.1"/>
    <property type="molecule type" value="Genomic_DNA"/>
</dbReference>
<comment type="caution">
    <text evidence="2">The sequence shown here is derived from an EMBL/GenBank/DDBJ whole genome shotgun (WGS) entry which is preliminary data.</text>
</comment>
<proteinExistence type="predicted"/>
<reference evidence="2 3" key="1">
    <citation type="submission" date="2020-08" db="EMBL/GenBank/DDBJ databases">
        <title>Novel species isolated from subtropical streams in China.</title>
        <authorList>
            <person name="Lu H."/>
        </authorList>
    </citation>
    <scope>NUCLEOTIDE SEQUENCE [LARGE SCALE GENOMIC DNA]</scope>
    <source>
        <strain evidence="2 3">CY18W</strain>
    </source>
</reference>
<keyword evidence="1" id="KW-0472">Membrane</keyword>
<protein>
    <submittedName>
        <fullName evidence="2">Uncharacterized protein</fullName>
    </submittedName>
</protein>
<sequence>MNAHTPGNDLITVQHTNTEENTMNNANNNSTLNFIKDLGETLAYVGQHAFDWIMQASWKKLLLVSLLTILTGGLIHLSSLANTAVFGAILVKLFANKDKQTSSQV</sequence>
<accession>A0ABR6ZL06</accession>
<dbReference type="RefSeq" id="WP_186945832.1">
    <property type="nucleotide sequence ID" value="NZ_JACOGF010000002.1"/>
</dbReference>
<keyword evidence="1" id="KW-0812">Transmembrane</keyword>
<keyword evidence="1" id="KW-1133">Transmembrane helix</keyword>
<dbReference type="Proteomes" id="UP000650424">
    <property type="component" value="Unassembled WGS sequence"/>
</dbReference>